<dbReference type="AlphaFoldDB" id="A0AA86ALH3"/>
<proteinExistence type="predicted"/>
<dbReference type="Proteomes" id="UP000019322">
    <property type="component" value="Chromosome"/>
</dbReference>
<name>A0AA86ALH3_SULMK</name>
<evidence type="ECO:0000313" key="2">
    <source>
        <dbReference type="Proteomes" id="UP000019322"/>
    </source>
</evidence>
<accession>A0AA86ALH3</accession>
<reference evidence="1 2" key="1">
    <citation type="journal article" date="2014" name="Environ. Microbiol.">
        <title>Insights into organohalide respiration and the versatile catabolism of Sulfurospirillum multivorans gained from comparative genomics and physiological studies.</title>
        <authorList>
            <person name="Goris T."/>
            <person name="Schubert T."/>
            <person name="Gadkari J."/>
            <person name="Wubet T."/>
            <person name="Tarkka M."/>
            <person name="Buscot F."/>
            <person name="Adrian L."/>
            <person name="Diekert G."/>
        </authorList>
    </citation>
    <scope>NUCLEOTIDE SEQUENCE [LARGE SCALE GENOMIC DNA]</scope>
    <source>
        <strain evidence="2">DM 12446 / JCM 15788 / NBRC 109480</strain>
    </source>
</reference>
<organism evidence="1 2">
    <name type="scientific">Sulfurospirillum multivorans (strain DM 12446 / JCM 15788 / NBRC 109480)</name>
    <dbReference type="NCBI Taxonomy" id="1150621"/>
    <lineage>
        <taxon>Bacteria</taxon>
        <taxon>Pseudomonadati</taxon>
        <taxon>Campylobacterota</taxon>
        <taxon>Epsilonproteobacteria</taxon>
        <taxon>Campylobacterales</taxon>
        <taxon>Sulfurospirillaceae</taxon>
        <taxon>Sulfurospirillum</taxon>
    </lineage>
</organism>
<protein>
    <submittedName>
        <fullName evidence="1">Uncharacterized protein</fullName>
    </submittedName>
</protein>
<dbReference type="EMBL" id="CP007201">
    <property type="protein sequence ID" value="AHJ12424.1"/>
    <property type="molecule type" value="Genomic_DNA"/>
</dbReference>
<evidence type="ECO:0000313" key="1">
    <source>
        <dbReference type="EMBL" id="AHJ12424.1"/>
    </source>
</evidence>
<gene>
    <name evidence="1" type="ORF">SMUL_1159</name>
</gene>
<sequence>MELCKVLDAAVAVCGEVTLLGDFVCDNAEPAADFEDLLAVELCKVFDAAVAAF</sequence>
<dbReference type="KEGG" id="smul:SMUL_1159"/>